<dbReference type="AlphaFoldDB" id="A0A4R2LH79"/>
<feature type="domain" description="Putative Flp pilus-assembly TadG-like N-terminal" evidence="1">
    <location>
        <begin position="14"/>
        <end position="61"/>
    </location>
</feature>
<evidence type="ECO:0000313" key="3">
    <source>
        <dbReference type="Proteomes" id="UP000294919"/>
    </source>
</evidence>
<comment type="caution">
    <text evidence="2">The sequence shown here is derived from an EMBL/GenBank/DDBJ whole genome shotgun (WGS) entry which is preliminary data.</text>
</comment>
<name>A0A4R2LH79_9FIRM</name>
<keyword evidence="3" id="KW-1185">Reference proteome</keyword>
<proteinExistence type="predicted"/>
<dbReference type="Pfam" id="PF13400">
    <property type="entry name" value="Tad"/>
    <property type="match status" value="1"/>
</dbReference>
<dbReference type="EMBL" id="SLWV01000004">
    <property type="protein sequence ID" value="TCO78685.1"/>
    <property type="molecule type" value="Genomic_DNA"/>
</dbReference>
<dbReference type="InterPro" id="IPR028087">
    <property type="entry name" value="Tad_N"/>
</dbReference>
<reference evidence="2 3" key="1">
    <citation type="submission" date="2019-03" db="EMBL/GenBank/DDBJ databases">
        <title>Genomic Encyclopedia of Type Strains, Phase IV (KMG-IV): sequencing the most valuable type-strain genomes for metagenomic binning, comparative biology and taxonomic classification.</title>
        <authorList>
            <person name="Goeker M."/>
        </authorList>
    </citation>
    <scope>NUCLEOTIDE SEQUENCE [LARGE SCALE GENOMIC DNA]</scope>
    <source>
        <strain evidence="2 3">DSM 102940</strain>
    </source>
</reference>
<sequence>MMHKIKNFMDNQSGSTLILFSFLLVGLLGMIGLVMDGGTLFVSKTHLQKTANAAVLSGGQALFSEEQTVNDIVTKILNAHNENTSLNALTIEMGNKITVNLRKEVPLSFLPLFGFSKVPVEATATSLVVPMGSGRGVAPLGIDEGIPLVFYQSYKLKVDQTEVSAGNFGILALEGPGAKTYEDNLRSGYSGEIQIGDIIETQTGNIAGKTRTVIDERINACSYPGDIDHSDCSRILLVPIYQPYNYTSNQLKEVKITGFAYFYILEPMHINDTSITGMFIKRVGTGFGDENSINGGAYTIRLTK</sequence>
<evidence type="ECO:0000259" key="1">
    <source>
        <dbReference type="Pfam" id="PF13400"/>
    </source>
</evidence>
<gene>
    <name evidence="2" type="ORF">EV214_10468</name>
</gene>
<accession>A0A4R2LH79</accession>
<dbReference type="Proteomes" id="UP000294919">
    <property type="component" value="Unassembled WGS sequence"/>
</dbReference>
<protein>
    <submittedName>
        <fullName evidence="2">Flp pilus assembly protein TadG</fullName>
    </submittedName>
</protein>
<evidence type="ECO:0000313" key="2">
    <source>
        <dbReference type="EMBL" id="TCO78685.1"/>
    </source>
</evidence>
<organism evidence="2 3">
    <name type="scientific">Marinisporobacter balticus</name>
    <dbReference type="NCBI Taxonomy" id="2018667"/>
    <lineage>
        <taxon>Bacteria</taxon>
        <taxon>Bacillati</taxon>
        <taxon>Bacillota</taxon>
        <taxon>Clostridia</taxon>
        <taxon>Peptostreptococcales</taxon>
        <taxon>Thermotaleaceae</taxon>
        <taxon>Marinisporobacter</taxon>
    </lineage>
</organism>